<comment type="cofactor">
    <cofactor evidence="1">
        <name>heme</name>
        <dbReference type="ChEBI" id="CHEBI:30413"/>
    </cofactor>
</comment>
<evidence type="ECO:0008006" key="9">
    <source>
        <dbReference type="Google" id="ProtNLM"/>
    </source>
</evidence>
<proteinExistence type="inferred from homology"/>
<dbReference type="PANTHER" id="PTHR24291:SF201">
    <property type="entry name" value="CYTOCHROME P450, FAMILY 4, SUBFAMILY B, POLYPEPTIDE 7"/>
    <property type="match status" value="1"/>
</dbReference>
<comment type="caution">
    <text evidence="7">The sequence shown here is derived from an EMBL/GenBank/DDBJ whole genome shotgun (WGS) entry which is preliminary data.</text>
</comment>
<evidence type="ECO:0000256" key="6">
    <source>
        <dbReference type="RuleBase" id="RU000461"/>
    </source>
</evidence>
<dbReference type="EMBL" id="JAOYFB010000038">
    <property type="protein sequence ID" value="KAK4025479.1"/>
    <property type="molecule type" value="Genomic_DNA"/>
</dbReference>
<dbReference type="CDD" id="cd20628">
    <property type="entry name" value="CYP4"/>
    <property type="match status" value="1"/>
</dbReference>
<keyword evidence="6" id="KW-0560">Oxidoreductase</keyword>
<evidence type="ECO:0000313" key="7">
    <source>
        <dbReference type="EMBL" id="KAK4025479.1"/>
    </source>
</evidence>
<dbReference type="Proteomes" id="UP001234178">
    <property type="component" value="Unassembled WGS sequence"/>
</dbReference>
<reference evidence="7 8" key="1">
    <citation type="journal article" date="2023" name="Nucleic Acids Res.">
        <title>The hologenome of Daphnia magna reveals possible DNA methylation and microbiome-mediated evolution of the host genome.</title>
        <authorList>
            <person name="Chaturvedi A."/>
            <person name="Li X."/>
            <person name="Dhandapani V."/>
            <person name="Marshall H."/>
            <person name="Kissane S."/>
            <person name="Cuenca-Cambronero M."/>
            <person name="Asole G."/>
            <person name="Calvet F."/>
            <person name="Ruiz-Romero M."/>
            <person name="Marangio P."/>
            <person name="Guigo R."/>
            <person name="Rago D."/>
            <person name="Mirbahai L."/>
            <person name="Eastwood N."/>
            <person name="Colbourne J.K."/>
            <person name="Zhou J."/>
            <person name="Mallon E."/>
            <person name="Orsini L."/>
        </authorList>
    </citation>
    <scope>NUCLEOTIDE SEQUENCE [LARGE SCALE GENOMIC DNA]</scope>
    <source>
        <strain evidence="7">LRV0_1</strain>
    </source>
</reference>
<evidence type="ECO:0000256" key="1">
    <source>
        <dbReference type="ARBA" id="ARBA00001971"/>
    </source>
</evidence>
<accession>A0ABR0AK91</accession>
<dbReference type="InterPro" id="IPR001128">
    <property type="entry name" value="Cyt_P450"/>
</dbReference>
<keyword evidence="8" id="KW-1185">Reference proteome</keyword>
<dbReference type="PRINTS" id="PR00463">
    <property type="entry name" value="EP450I"/>
</dbReference>
<keyword evidence="6" id="KW-0479">Metal-binding</keyword>
<evidence type="ECO:0000256" key="3">
    <source>
        <dbReference type="ARBA" id="ARBA00022617"/>
    </source>
</evidence>
<dbReference type="Gene3D" id="1.10.630.10">
    <property type="entry name" value="Cytochrome P450"/>
    <property type="match status" value="1"/>
</dbReference>
<evidence type="ECO:0000256" key="4">
    <source>
        <dbReference type="ARBA" id="ARBA00023004"/>
    </source>
</evidence>
<protein>
    <recommendedName>
        <fullName evidence="9">Cytochrome p450</fullName>
    </recommendedName>
</protein>
<dbReference type="PRINTS" id="PR00385">
    <property type="entry name" value="P450"/>
</dbReference>
<sequence length="506" mass="58636">MLYLLLVLSVFVIGLLVWLWRWECSSFVRQIDRIPGPPKVPFFGNVFAIPRDGSEFLHTLHVKWVRKYGRIYRTWKGTSAIVSISSPQHVERLLTSQKNIDKSSYYAFLEPWLGNGLLLSSGEKWKKDRRLVTPAFHFQILGDFFDVFNRNAVILIDQIVNRLVDNKEMDIFPLISRCTLDIISEAAMGIKINTQIDSDSEYIKAVDRVQEMTRARFYSAEGLLPDWIYFLLTRNGRKHRKYIQTLHAFSMKVLRERKAQLEFAKTIDVVDVKDTSSTKARKRRPFLDLLLETAREGADLSEADILSQVDNFMFAGHDTTSTAITWFLYCMATHPDEQERVYEEIQECFGNSDRSCALEDLRKLKYLECCMKESIRLHPSVANFRRQISEQVQLDDYTIPVGASISVQIYALHHNEELFADPLSFKPERFQVEQSIGRHPFAFIPFSAGPRNCIGQKYAVYEEKAILVALLRKFHFTIDARHRPIKETHGIIMKPANGMPLLITLR</sequence>
<keyword evidence="4 6" id="KW-0408">Iron</keyword>
<dbReference type="InterPro" id="IPR002401">
    <property type="entry name" value="Cyt_P450_E_grp-I"/>
</dbReference>
<evidence type="ECO:0000256" key="5">
    <source>
        <dbReference type="ARBA" id="ARBA00023033"/>
    </source>
</evidence>
<dbReference type="InterPro" id="IPR036396">
    <property type="entry name" value="Cyt_P450_sf"/>
</dbReference>
<name>A0ABR0AK91_9CRUS</name>
<dbReference type="Pfam" id="PF00067">
    <property type="entry name" value="p450"/>
    <property type="match status" value="1"/>
</dbReference>
<keyword evidence="5 6" id="KW-0503">Monooxygenase</keyword>
<organism evidence="7 8">
    <name type="scientific">Daphnia magna</name>
    <dbReference type="NCBI Taxonomy" id="35525"/>
    <lineage>
        <taxon>Eukaryota</taxon>
        <taxon>Metazoa</taxon>
        <taxon>Ecdysozoa</taxon>
        <taxon>Arthropoda</taxon>
        <taxon>Crustacea</taxon>
        <taxon>Branchiopoda</taxon>
        <taxon>Diplostraca</taxon>
        <taxon>Cladocera</taxon>
        <taxon>Anomopoda</taxon>
        <taxon>Daphniidae</taxon>
        <taxon>Daphnia</taxon>
    </lineage>
</organism>
<dbReference type="PANTHER" id="PTHR24291">
    <property type="entry name" value="CYTOCHROME P450 FAMILY 4"/>
    <property type="match status" value="1"/>
</dbReference>
<comment type="similarity">
    <text evidence="2 6">Belongs to the cytochrome P450 family.</text>
</comment>
<keyword evidence="3 6" id="KW-0349">Heme</keyword>
<evidence type="ECO:0000256" key="2">
    <source>
        <dbReference type="ARBA" id="ARBA00010617"/>
    </source>
</evidence>
<dbReference type="InterPro" id="IPR017972">
    <property type="entry name" value="Cyt_P450_CS"/>
</dbReference>
<evidence type="ECO:0000313" key="8">
    <source>
        <dbReference type="Proteomes" id="UP001234178"/>
    </source>
</evidence>
<gene>
    <name evidence="7" type="ORF">OUZ56_014546</name>
</gene>
<dbReference type="SUPFAM" id="SSF48264">
    <property type="entry name" value="Cytochrome P450"/>
    <property type="match status" value="1"/>
</dbReference>
<dbReference type="PROSITE" id="PS00086">
    <property type="entry name" value="CYTOCHROME_P450"/>
    <property type="match status" value="1"/>
</dbReference>
<dbReference type="InterPro" id="IPR050196">
    <property type="entry name" value="Cytochrome_P450_Monoox"/>
</dbReference>